<evidence type="ECO:0000313" key="2">
    <source>
        <dbReference type="EMBL" id="KAK3274681.1"/>
    </source>
</evidence>
<dbReference type="PANTHER" id="PTHR17630">
    <property type="entry name" value="DIENELACTONE HYDROLASE"/>
    <property type="match status" value="1"/>
</dbReference>
<dbReference type="InterPro" id="IPR029058">
    <property type="entry name" value="AB_hydrolase_fold"/>
</dbReference>
<gene>
    <name evidence="2" type="ORF">CYMTET_17144</name>
</gene>
<comment type="caution">
    <text evidence="2">The sequence shown here is derived from an EMBL/GenBank/DDBJ whole genome shotgun (WGS) entry which is preliminary data.</text>
</comment>
<dbReference type="SUPFAM" id="SSF53474">
    <property type="entry name" value="alpha/beta-Hydrolases"/>
    <property type="match status" value="1"/>
</dbReference>
<protein>
    <recommendedName>
        <fullName evidence="1">Dienelactone hydrolase domain-containing protein</fullName>
    </recommendedName>
</protein>
<dbReference type="AlphaFoldDB" id="A0AAE0L789"/>
<organism evidence="2 3">
    <name type="scientific">Cymbomonas tetramitiformis</name>
    <dbReference type="NCBI Taxonomy" id="36881"/>
    <lineage>
        <taxon>Eukaryota</taxon>
        <taxon>Viridiplantae</taxon>
        <taxon>Chlorophyta</taxon>
        <taxon>Pyramimonadophyceae</taxon>
        <taxon>Pyramimonadales</taxon>
        <taxon>Pyramimonadaceae</taxon>
        <taxon>Cymbomonas</taxon>
    </lineage>
</organism>
<name>A0AAE0L789_9CHLO</name>
<evidence type="ECO:0000313" key="3">
    <source>
        <dbReference type="Proteomes" id="UP001190700"/>
    </source>
</evidence>
<dbReference type="Pfam" id="PF01738">
    <property type="entry name" value="DLH"/>
    <property type="match status" value="1"/>
</dbReference>
<dbReference type="Gene3D" id="3.40.50.1820">
    <property type="entry name" value="alpha/beta hydrolase"/>
    <property type="match status" value="1"/>
</dbReference>
<proteinExistence type="predicted"/>
<sequence>MSGECDACVAAGSTVYDCQTLHSGIEERVGDMDVYTVGEGTTAVILGYDIFGFKIANARSNCDTLASAGQYMVCMPDFFRGESASNFKEFTIDAIKQLIQDCGQYQQVKRDLQEHILPYLSGKGVTKFLWIGFCWGGKIALDIAADEGLGPSFKACGGVHAALKEPEEMVCQKALATNCPLMFLQAVNDADVRPLAEALDTTALKEKHMVRTFYDMQHGWCGARGDRSIPKIAAAVKATLQMSLDFFHESLS</sequence>
<evidence type="ECO:0000259" key="1">
    <source>
        <dbReference type="Pfam" id="PF01738"/>
    </source>
</evidence>
<dbReference type="EMBL" id="LGRX02007586">
    <property type="protein sequence ID" value="KAK3274681.1"/>
    <property type="molecule type" value="Genomic_DNA"/>
</dbReference>
<dbReference type="PANTHER" id="PTHR17630:SF44">
    <property type="entry name" value="PROTEIN AIM2"/>
    <property type="match status" value="1"/>
</dbReference>
<accession>A0AAE0L789</accession>
<reference evidence="2 3" key="1">
    <citation type="journal article" date="2015" name="Genome Biol. Evol.">
        <title>Comparative Genomics of a Bacterivorous Green Alga Reveals Evolutionary Causalities and Consequences of Phago-Mixotrophic Mode of Nutrition.</title>
        <authorList>
            <person name="Burns J.A."/>
            <person name="Paasch A."/>
            <person name="Narechania A."/>
            <person name="Kim E."/>
        </authorList>
    </citation>
    <scope>NUCLEOTIDE SEQUENCE [LARGE SCALE GENOMIC DNA]</scope>
    <source>
        <strain evidence="2 3">PLY_AMNH</strain>
    </source>
</reference>
<dbReference type="Proteomes" id="UP001190700">
    <property type="component" value="Unassembled WGS sequence"/>
</dbReference>
<keyword evidence="3" id="KW-1185">Reference proteome</keyword>
<feature type="domain" description="Dienelactone hydrolase" evidence="1">
    <location>
        <begin position="42"/>
        <end position="249"/>
    </location>
</feature>
<dbReference type="GO" id="GO:0016787">
    <property type="term" value="F:hydrolase activity"/>
    <property type="evidence" value="ECO:0007669"/>
    <property type="project" value="InterPro"/>
</dbReference>
<dbReference type="InterPro" id="IPR002925">
    <property type="entry name" value="Dienelactn_hydro"/>
</dbReference>